<organism evidence="3">
    <name type="scientific">viral metagenome</name>
    <dbReference type="NCBI Taxonomy" id="1070528"/>
    <lineage>
        <taxon>unclassified sequences</taxon>
        <taxon>metagenomes</taxon>
        <taxon>organismal metagenomes</taxon>
    </lineage>
</organism>
<name>A0A6C0IYK8_9ZZZZ</name>
<reference evidence="3" key="1">
    <citation type="journal article" date="2020" name="Nature">
        <title>Giant virus diversity and host interactions through global metagenomics.</title>
        <authorList>
            <person name="Schulz F."/>
            <person name="Roux S."/>
            <person name="Paez-Espino D."/>
            <person name="Jungbluth S."/>
            <person name="Walsh D.A."/>
            <person name="Denef V.J."/>
            <person name="McMahon K.D."/>
            <person name="Konstantinidis K.T."/>
            <person name="Eloe-Fadrosh E.A."/>
            <person name="Kyrpides N.C."/>
            <person name="Woyke T."/>
        </authorList>
    </citation>
    <scope>NUCLEOTIDE SEQUENCE</scope>
    <source>
        <strain evidence="3">GVMAG-M-3300024302-11</strain>
    </source>
</reference>
<evidence type="ECO:0000313" key="3">
    <source>
        <dbReference type="EMBL" id="QHT96583.1"/>
    </source>
</evidence>
<dbReference type="InterPro" id="IPR016112">
    <property type="entry name" value="VP_dsDNA_II"/>
</dbReference>
<dbReference type="InterPro" id="IPR007542">
    <property type="entry name" value="MCP_C"/>
</dbReference>
<feature type="domain" description="Major capsid protein N-terminal" evidence="2">
    <location>
        <begin position="25"/>
        <end position="222"/>
    </location>
</feature>
<dbReference type="EMBL" id="MN740259">
    <property type="protein sequence ID" value="QHT96583.1"/>
    <property type="molecule type" value="Genomic_DNA"/>
</dbReference>
<dbReference type="Pfam" id="PF04451">
    <property type="entry name" value="Capsid_NCLDV"/>
    <property type="match status" value="1"/>
</dbReference>
<dbReference type="Pfam" id="PF16903">
    <property type="entry name" value="Capsid_N"/>
    <property type="match status" value="1"/>
</dbReference>
<evidence type="ECO:0000259" key="1">
    <source>
        <dbReference type="Pfam" id="PF04451"/>
    </source>
</evidence>
<protein>
    <recommendedName>
        <fullName evidence="4">Major capsid protein</fullName>
    </recommendedName>
</protein>
<accession>A0A6C0IYK8</accession>
<dbReference type="InterPro" id="IPR031654">
    <property type="entry name" value="Capsid_N"/>
</dbReference>
<dbReference type="SUPFAM" id="SSF49749">
    <property type="entry name" value="Group II dsDNA viruses VP"/>
    <property type="match status" value="3"/>
</dbReference>
<evidence type="ECO:0000259" key="2">
    <source>
        <dbReference type="Pfam" id="PF16903"/>
    </source>
</evidence>
<evidence type="ECO:0008006" key="4">
    <source>
        <dbReference type="Google" id="ProtNLM"/>
    </source>
</evidence>
<dbReference type="Gene3D" id="2.70.9.10">
    <property type="entry name" value="Adenovirus Type 2 Hexon, domain 4"/>
    <property type="match status" value="1"/>
</dbReference>
<dbReference type="AlphaFoldDB" id="A0A6C0IYK8"/>
<sequence>MGGGLMQLVAYGAQDVYLTGQPQITFFKVVYRRHTNFSVEPIQQTFQGAAEFGRTVTCNVNRNGDLITSMYLVAKIDKGVRANYGWVNKLGFAMIESCKVEVGGSKIDEQYGDWLNVWDELTREIAHDRARDNMIGNVDGLTKISGGSASDETTLYVPLKFWFNRNNGLALPLIALQYHDVRVTIKLREASDLINYTGATAPTVTNSAMKDAFLLIDYVYLDSEERKRFAQAAHEYLIEQVQFTGDETLDSVSHKYRLNFNHPSKYLVWNTCLDRYQKSQKWIDWAVDGDWEAARERFAKKIWLATRQSLDANDAGSGYTLSMGDSTMEIGDTAATATGLGGIALTLSLKVDAQVLFADTLSAGGAGMADATLANVVVLRNTLTIEDLNTLVSEFTASSGLPADGSAFLTSKQITVRDYFNYSTNPNCTGNPITTAKLQLNGHDRFTTRDGNYFNYVQPYQHFNITPCDGVNVYSFALKPADHQPSGTCNFSRIDNTTLNVTTSATASNGGVCKIYCVNYNVFRVMSGMGGLAYSN</sequence>
<proteinExistence type="predicted"/>
<feature type="domain" description="Major capsid protein C-terminal" evidence="1">
    <location>
        <begin position="225"/>
        <end position="531"/>
    </location>
</feature>
<dbReference type="InterPro" id="IPR038519">
    <property type="entry name" value="MCP_C_sf"/>
</dbReference>
<dbReference type="GO" id="GO:0005198">
    <property type="term" value="F:structural molecule activity"/>
    <property type="evidence" value="ECO:0007669"/>
    <property type="project" value="InterPro"/>
</dbReference>
<dbReference type="Gene3D" id="2.70.9.20">
    <property type="entry name" value="Major capsid protein Vp54"/>
    <property type="match status" value="2"/>
</dbReference>